<reference evidence="3 4" key="1">
    <citation type="submission" date="2019-08" db="EMBL/GenBank/DDBJ databases">
        <title>Draft genome sequences of two oriental melons (Cucumis melo L. var makuwa).</title>
        <authorList>
            <person name="Kwon S.-Y."/>
        </authorList>
    </citation>
    <scope>NUCLEOTIDE SEQUENCE [LARGE SCALE GENOMIC DNA]</scope>
    <source>
        <strain evidence="4">cv. Chang Bougi</strain>
        <strain evidence="3">cv. SW 3</strain>
        <tissue evidence="1">Leaf</tissue>
    </source>
</reference>
<accession>A0A5A7V097</accession>
<dbReference type="AlphaFoldDB" id="A0A5A7V097"/>
<comment type="caution">
    <text evidence="1">The sequence shown here is derived from an EMBL/GenBank/DDBJ whole genome shotgun (WGS) entry which is preliminary data.</text>
</comment>
<name>A0A5A7V097_CUCMM</name>
<gene>
    <name evidence="2" type="ORF">E5676_scaffold84663G00290</name>
    <name evidence="1" type="ORF">E6C27_scaffold430G002140</name>
</gene>
<evidence type="ECO:0000313" key="3">
    <source>
        <dbReference type="Proteomes" id="UP000321393"/>
    </source>
</evidence>
<dbReference type="Proteomes" id="UP000321393">
    <property type="component" value="Unassembled WGS sequence"/>
</dbReference>
<dbReference type="Pfam" id="PF14223">
    <property type="entry name" value="Retrotran_gag_2"/>
    <property type="match status" value="1"/>
</dbReference>
<keyword evidence="1" id="KW-0675">Receptor</keyword>
<evidence type="ECO:0000313" key="2">
    <source>
        <dbReference type="EMBL" id="TYK03390.1"/>
    </source>
</evidence>
<dbReference type="EMBL" id="SSTD01015012">
    <property type="protein sequence ID" value="TYK03390.1"/>
    <property type="molecule type" value="Genomic_DNA"/>
</dbReference>
<dbReference type="EMBL" id="SSTE01006526">
    <property type="protein sequence ID" value="KAA0059275.1"/>
    <property type="molecule type" value="Genomic_DNA"/>
</dbReference>
<dbReference type="Proteomes" id="UP000321947">
    <property type="component" value="Unassembled WGS sequence"/>
</dbReference>
<sequence length="103" mass="11652">MKMGKDHSMSKYNVKILDIANETFLLGEKKNLKSKLVRKVLRSLPPRFNMKVTAIEEANDITKMKLDELFGSLKTFKLTLGDGELRRKNGIALSTVSEENTPP</sequence>
<organism evidence="1 3">
    <name type="scientific">Cucumis melo var. makuwa</name>
    <name type="common">Oriental melon</name>
    <dbReference type="NCBI Taxonomy" id="1194695"/>
    <lineage>
        <taxon>Eukaryota</taxon>
        <taxon>Viridiplantae</taxon>
        <taxon>Streptophyta</taxon>
        <taxon>Embryophyta</taxon>
        <taxon>Tracheophyta</taxon>
        <taxon>Spermatophyta</taxon>
        <taxon>Magnoliopsida</taxon>
        <taxon>eudicotyledons</taxon>
        <taxon>Gunneridae</taxon>
        <taxon>Pentapetalae</taxon>
        <taxon>rosids</taxon>
        <taxon>fabids</taxon>
        <taxon>Cucurbitales</taxon>
        <taxon>Cucurbitaceae</taxon>
        <taxon>Benincaseae</taxon>
        <taxon>Cucumis</taxon>
    </lineage>
</organism>
<dbReference type="OrthoDB" id="1738629at2759"/>
<evidence type="ECO:0000313" key="4">
    <source>
        <dbReference type="Proteomes" id="UP000321947"/>
    </source>
</evidence>
<protein>
    <submittedName>
        <fullName evidence="1">Receptor-like protein 12</fullName>
    </submittedName>
</protein>
<evidence type="ECO:0000313" key="1">
    <source>
        <dbReference type="EMBL" id="KAA0059275.1"/>
    </source>
</evidence>
<proteinExistence type="predicted"/>